<accession>A0ABW0NY66</accession>
<evidence type="ECO:0000313" key="3">
    <source>
        <dbReference type="EMBL" id="MFC5504308.1"/>
    </source>
</evidence>
<gene>
    <name evidence="3" type="ORF">ACFPN9_03460</name>
</gene>
<evidence type="ECO:0000313" key="4">
    <source>
        <dbReference type="Proteomes" id="UP001596060"/>
    </source>
</evidence>
<evidence type="ECO:0008006" key="5">
    <source>
        <dbReference type="Google" id="ProtNLM"/>
    </source>
</evidence>
<name>A0ABW0NY66_9HYPH</name>
<dbReference type="EMBL" id="JBHSLU010000007">
    <property type="protein sequence ID" value="MFC5504308.1"/>
    <property type="molecule type" value="Genomic_DNA"/>
</dbReference>
<feature type="chain" id="PRO_5046596149" description="PsiF repeat-containing protein" evidence="2">
    <location>
        <begin position="25"/>
        <end position="92"/>
    </location>
</feature>
<feature type="compositionally biased region" description="Basic and acidic residues" evidence="1">
    <location>
        <begin position="29"/>
        <end position="39"/>
    </location>
</feature>
<feature type="region of interest" description="Disordered" evidence="1">
    <location>
        <begin position="22"/>
        <end position="55"/>
    </location>
</feature>
<dbReference type="Proteomes" id="UP001596060">
    <property type="component" value="Unassembled WGS sequence"/>
</dbReference>
<evidence type="ECO:0000256" key="2">
    <source>
        <dbReference type="SAM" id="SignalP"/>
    </source>
</evidence>
<keyword evidence="4" id="KW-1185">Reference proteome</keyword>
<evidence type="ECO:0000256" key="1">
    <source>
        <dbReference type="SAM" id="MobiDB-lite"/>
    </source>
</evidence>
<dbReference type="RefSeq" id="WP_066716712.1">
    <property type="nucleotide sequence ID" value="NZ_JBHSLU010000007.1"/>
</dbReference>
<reference evidence="4" key="1">
    <citation type="journal article" date="2019" name="Int. J. Syst. Evol. Microbiol.">
        <title>The Global Catalogue of Microorganisms (GCM) 10K type strain sequencing project: providing services to taxonomists for standard genome sequencing and annotation.</title>
        <authorList>
            <consortium name="The Broad Institute Genomics Platform"/>
            <consortium name="The Broad Institute Genome Sequencing Center for Infectious Disease"/>
            <person name="Wu L."/>
            <person name="Ma J."/>
        </authorList>
    </citation>
    <scope>NUCLEOTIDE SEQUENCE [LARGE SCALE GENOMIC DNA]</scope>
    <source>
        <strain evidence="4">CCUG 43117</strain>
    </source>
</reference>
<protein>
    <recommendedName>
        <fullName evidence="5">PsiF repeat-containing protein</fullName>
    </recommendedName>
</protein>
<sequence length="92" mass="10027">MIKTFSSFAAAALMAGMLAAPAQAQGTAERVERSMERGLKRATSGQPARINKAMTQSQARRACQNEMRGSGESRSAIRTKMRFCINEKMQGN</sequence>
<organism evidence="3 4">
    <name type="scientific">Bosea massiliensis</name>
    <dbReference type="NCBI Taxonomy" id="151419"/>
    <lineage>
        <taxon>Bacteria</taxon>
        <taxon>Pseudomonadati</taxon>
        <taxon>Pseudomonadota</taxon>
        <taxon>Alphaproteobacteria</taxon>
        <taxon>Hyphomicrobiales</taxon>
        <taxon>Boseaceae</taxon>
        <taxon>Bosea</taxon>
    </lineage>
</organism>
<proteinExistence type="predicted"/>
<comment type="caution">
    <text evidence="3">The sequence shown here is derived from an EMBL/GenBank/DDBJ whole genome shotgun (WGS) entry which is preliminary data.</text>
</comment>
<keyword evidence="2" id="KW-0732">Signal</keyword>
<feature type="signal peptide" evidence="2">
    <location>
        <begin position="1"/>
        <end position="24"/>
    </location>
</feature>